<reference evidence="1 2" key="1">
    <citation type="submission" date="2018-09" db="EMBL/GenBank/DDBJ databases">
        <title>Mesorhizobium carmichaelinearum sp. nov. isolated from Carmichaelinea spp. root nodules in New Zealand.</title>
        <authorList>
            <person name="De Meyer S.E."/>
        </authorList>
    </citation>
    <scope>NUCLEOTIDE SEQUENCE [LARGE SCALE GENOMIC DNA]</scope>
    <source>
        <strain evidence="1 2">ICMP19557</strain>
    </source>
</reference>
<name>A0A3A5K226_9HYPH</name>
<accession>A0A3A5K226</accession>
<evidence type="ECO:0008006" key="3">
    <source>
        <dbReference type="Google" id="ProtNLM"/>
    </source>
</evidence>
<dbReference type="Proteomes" id="UP000272706">
    <property type="component" value="Unassembled WGS sequence"/>
</dbReference>
<comment type="caution">
    <text evidence="1">The sequence shown here is derived from an EMBL/GenBank/DDBJ whole genome shotgun (WGS) entry which is preliminary data.</text>
</comment>
<dbReference type="RefSeq" id="WP_120019030.1">
    <property type="nucleotide sequence ID" value="NZ_QZWZ01000067.1"/>
</dbReference>
<dbReference type="OrthoDB" id="5465390at2"/>
<evidence type="ECO:0000313" key="2">
    <source>
        <dbReference type="Proteomes" id="UP000272706"/>
    </source>
</evidence>
<gene>
    <name evidence="1" type="ORF">D3227_36875</name>
</gene>
<sequence>MAPHTNKFLGILDLETEFPPNPTPPAVGSMLNSNSYILPVITEVVAGGRVEAVMRGDPELEPAFIAAAQRLVERGAVAITSYCGAAIRYQAALAAAVDVPVLTSSLMMVPLLLKQLPPQKKLAVLTFDSKSFNRDWLGLDSSDAHDRVVVGGVEGGTLSENEGMCPPQVTDTVDIERDISRAVERLREDNPDIGALLFSCTLFPPATPKIRQVAELPVYDITTLCRTTLQSLDILGGHQ</sequence>
<dbReference type="AlphaFoldDB" id="A0A3A5K226"/>
<keyword evidence="2" id="KW-1185">Reference proteome</keyword>
<organism evidence="1 2">
    <name type="scientific">Mesorhizobium waimense</name>
    <dbReference type="NCBI Taxonomy" id="1300307"/>
    <lineage>
        <taxon>Bacteria</taxon>
        <taxon>Pseudomonadati</taxon>
        <taxon>Pseudomonadota</taxon>
        <taxon>Alphaproteobacteria</taxon>
        <taxon>Hyphomicrobiales</taxon>
        <taxon>Phyllobacteriaceae</taxon>
        <taxon>Mesorhizobium</taxon>
    </lineage>
</organism>
<dbReference type="EMBL" id="QZWZ01000067">
    <property type="protein sequence ID" value="RJT26719.1"/>
    <property type="molecule type" value="Genomic_DNA"/>
</dbReference>
<evidence type="ECO:0000313" key="1">
    <source>
        <dbReference type="EMBL" id="RJT26719.1"/>
    </source>
</evidence>
<protein>
    <recommendedName>
        <fullName evidence="3">Aspartate/glutamate racemase family protein</fullName>
    </recommendedName>
</protein>
<proteinExistence type="predicted"/>